<dbReference type="InterPro" id="IPR016024">
    <property type="entry name" value="ARM-type_fold"/>
</dbReference>
<dbReference type="InterPro" id="IPR019451">
    <property type="entry name" value="Rtp1_C1"/>
</dbReference>
<feature type="non-terminal residue" evidence="4">
    <location>
        <position position="1"/>
    </location>
</feature>
<dbReference type="PANTHER" id="PTHR20959">
    <property type="entry name" value="TRANSPORT AND GOLGI ORGANIZATION PROTEIN 6 FAMILY MEMBER"/>
    <property type="match status" value="1"/>
</dbReference>
<dbReference type="Pfam" id="PF10304">
    <property type="entry name" value="RTP1_C2"/>
    <property type="match status" value="1"/>
</dbReference>
<evidence type="ECO:0000259" key="3">
    <source>
        <dbReference type="Pfam" id="PF10363"/>
    </source>
</evidence>
<reference evidence="4" key="1">
    <citation type="submission" date="2021-06" db="EMBL/GenBank/DDBJ databases">
        <authorList>
            <person name="Kallberg Y."/>
            <person name="Tangrot J."/>
            <person name="Rosling A."/>
        </authorList>
    </citation>
    <scope>NUCLEOTIDE SEQUENCE</scope>
    <source>
        <strain evidence="4">MA453B</strain>
    </source>
</reference>
<dbReference type="SUPFAM" id="SSF48371">
    <property type="entry name" value="ARM repeat"/>
    <property type="match status" value="1"/>
</dbReference>
<dbReference type="InterPro" id="IPR039600">
    <property type="entry name" value="TANGO6/Rtp1"/>
</dbReference>
<dbReference type="OrthoDB" id="39591at2759"/>
<feature type="non-terminal residue" evidence="4">
    <location>
        <position position="151"/>
    </location>
</feature>
<keyword evidence="5" id="KW-1185">Reference proteome</keyword>
<sequence length="151" mass="17497">LSSLTDIHGKKIMEKLMKIYSDPIQNLDNRLRIGEAILQTIQRCGDVLGKYILNKDQNKILRISALSIIGFACETSPLALTTWFRDIVDWILNILDIQKDVEIRRDLLERSWRTLKYVEEIDNDDLIKYHARVGISILETISQNELMGINN</sequence>
<dbReference type="Pfam" id="PF10363">
    <property type="entry name" value="RTP1_C1"/>
    <property type="match status" value="1"/>
</dbReference>
<dbReference type="InterPro" id="IPR019414">
    <property type="entry name" value="Rtp1_C2"/>
</dbReference>
<dbReference type="Proteomes" id="UP000789405">
    <property type="component" value="Unassembled WGS sequence"/>
</dbReference>
<accession>A0A9N9K524</accession>
<comment type="similarity">
    <text evidence="1">Belongs to the Tango6 family.</text>
</comment>
<comment type="caution">
    <text evidence="4">The sequence shown here is derived from an EMBL/GenBank/DDBJ whole genome shotgun (WGS) entry which is preliminary data.</text>
</comment>
<proteinExistence type="inferred from homology"/>
<protein>
    <submittedName>
        <fullName evidence="4">20676_t:CDS:1</fullName>
    </submittedName>
</protein>
<dbReference type="GO" id="GO:0009306">
    <property type="term" value="P:protein secretion"/>
    <property type="evidence" value="ECO:0007669"/>
    <property type="project" value="TreeGrafter"/>
</dbReference>
<organism evidence="4 5">
    <name type="scientific">Dentiscutata erythropus</name>
    <dbReference type="NCBI Taxonomy" id="1348616"/>
    <lineage>
        <taxon>Eukaryota</taxon>
        <taxon>Fungi</taxon>
        <taxon>Fungi incertae sedis</taxon>
        <taxon>Mucoromycota</taxon>
        <taxon>Glomeromycotina</taxon>
        <taxon>Glomeromycetes</taxon>
        <taxon>Diversisporales</taxon>
        <taxon>Gigasporaceae</taxon>
        <taxon>Dentiscutata</taxon>
    </lineage>
</organism>
<dbReference type="EMBL" id="CAJVPY010048461">
    <property type="protein sequence ID" value="CAG8812175.1"/>
    <property type="molecule type" value="Genomic_DNA"/>
</dbReference>
<evidence type="ECO:0000313" key="5">
    <source>
        <dbReference type="Proteomes" id="UP000789405"/>
    </source>
</evidence>
<name>A0A9N9K524_9GLOM</name>
<evidence type="ECO:0000259" key="2">
    <source>
        <dbReference type="Pfam" id="PF10304"/>
    </source>
</evidence>
<feature type="domain" description="RNA polymerase II assembly factor Rtp1 C-terminal" evidence="3">
    <location>
        <begin position="1"/>
        <end position="46"/>
    </location>
</feature>
<gene>
    <name evidence="4" type="ORF">DERYTH_LOCUS25578</name>
</gene>
<evidence type="ECO:0000256" key="1">
    <source>
        <dbReference type="ARBA" id="ARBA00005724"/>
    </source>
</evidence>
<feature type="domain" description="RNA polymerase II assembly factor Rtp1 C-terminal" evidence="2">
    <location>
        <begin position="113"/>
        <end position="140"/>
    </location>
</feature>
<evidence type="ECO:0000313" key="4">
    <source>
        <dbReference type="EMBL" id="CAG8812175.1"/>
    </source>
</evidence>
<dbReference type="PANTHER" id="PTHR20959:SF1">
    <property type="entry name" value="TRANSPORT AND GOLGI ORGANIZATION PROTEIN 6 HOMOLOG"/>
    <property type="match status" value="1"/>
</dbReference>
<dbReference type="AlphaFoldDB" id="A0A9N9K524"/>